<evidence type="ECO:0000259" key="12">
    <source>
        <dbReference type="PROSITE" id="PS51910"/>
    </source>
</evidence>
<protein>
    <recommendedName>
        <fullName evidence="2">chitinase</fullName>
        <ecNumber evidence="2">3.2.1.14</ecNumber>
    </recommendedName>
</protein>
<dbReference type="GO" id="GO:0005576">
    <property type="term" value="C:extracellular region"/>
    <property type="evidence" value="ECO:0007669"/>
    <property type="project" value="TreeGrafter"/>
</dbReference>
<comment type="catalytic activity">
    <reaction evidence="1">
        <text>Random endo-hydrolysis of N-acetyl-beta-D-glucosaminide (1-&gt;4)-beta-linkages in chitin and chitodextrins.</text>
        <dbReference type="EC" id="3.2.1.14"/>
    </reaction>
</comment>
<evidence type="ECO:0000313" key="14">
    <source>
        <dbReference type="Proteomes" id="UP001054252"/>
    </source>
</evidence>
<keyword evidence="3 10" id="KW-0378">Hydrolase</keyword>
<dbReference type="InterPro" id="IPR001579">
    <property type="entry name" value="Glyco_hydro_18_chit_AS"/>
</dbReference>
<evidence type="ECO:0000256" key="3">
    <source>
        <dbReference type="ARBA" id="ARBA00022801"/>
    </source>
</evidence>
<dbReference type="EC" id="3.2.1.14" evidence="2"/>
<dbReference type="AlphaFoldDB" id="A0AAV5LST0"/>
<name>A0AAV5LST0_9ROSI</name>
<dbReference type="EMBL" id="BPVZ01000142">
    <property type="protein sequence ID" value="GKV40550.1"/>
    <property type="molecule type" value="Genomic_DNA"/>
</dbReference>
<dbReference type="Proteomes" id="UP001054252">
    <property type="component" value="Unassembled WGS sequence"/>
</dbReference>
<dbReference type="SUPFAM" id="SSF51445">
    <property type="entry name" value="(Trans)glycosidases"/>
    <property type="match status" value="1"/>
</dbReference>
<feature type="signal peptide" evidence="11">
    <location>
        <begin position="1"/>
        <end position="25"/>
    </location>
</feature>
<dbReference type="InterPro" id="IPR001223">
    <property type="entry name" value="Glyco_hydro18_cat"/>
</dbReference>
<keyword evidence="11" id="KW-0732">Signal</keyword>
<evidence type="ECO:0000256" key="6">
    <source>
        <dbReference type="ARBA" id="ARBA00023277"/>
    </source>
</evidence>
<keyword evidence="8" id="KW-0624">Polysaccharide degradation</keyword>
<proteinExistence type="inferred from homology"/>
<dbReference type="PROSITE" id="PS51910">
    <property type="entry name" value="GH18_2"/>
    <property type="match status" value="1"/>
</dbReference>
<evidence type="ECO:0000256" key="9">
    <source>
        <dbReference type="ARBA" id="ARBA00025727"/>
    </source>
</evidence>
<comment type="caution">
    <text evidence="13">The sequence shown here is derived from an EMBL/GenBank/DDBJ whole genome shotgun (WGS) entry which is preliminary data.</text>
</comment>
<evidence type="ECO:0000256" key="10">
    <source>
        <dbReference type="RuleBase" id="RU000489"/>
    </source>
</evidence>
<keyword evidence="7 10" id="KW-0326">Glycosidase</keyword>
<evidence type="ECO:0000256" key="2">
    <source>
        <dbReference type="ARBA" id="ARBA00012729"/>
    </source>
</evidence>
<dbReference type="Gene3D" id="3.20.20.80">
    <property type="entry name" value="Glycosidases"/>
    <property type="match status" value="1"/>
</dbReference>
<dbReference type="PROSITE" id="PS01095">
    <property type="entry name" value="GH18_1"/>
    <property type="match status" value="1"/>
</dbReference>
<evidence type="ECO:0000256" key="11">
    <source>
        <dbReference type="SAM" id="SignalP"/>
    </source>
</evidence>
<dbReference type="InterPro" id="IPR050542">
    <property type="entry name" value="Glycosyl_Hydrlase18_Chitinase"/>
</dbReference>
<evidence type="ECO:0000256" key="4">
    <source>
        <dbReference type="ARBA" id="ARBA00023024"/>
    </source>
</evidence>
<sequence length="284" mass="30114">MTSKFTAAMAILFALLLALPQTSEAATGGALAVYWGQNLDEGSLTDTCASGIYDIVNIAFLYKFGGGQTPEINLAGHCGSWTSGGCTGVGQEISYCQQLGIKVLISIGGGTDTYTLTSVEDAQDVADYLWTNFLDGNTSAGPLGAAILDGVDFDIEFGDGQYYDNLTYFLKAYDQNVYLTAAPQCPYPDAHLNIAISTGLFDTVWVQFYNNPQCQYSSGNIDNIINSWNTWVSSTTAGNISLGLPASSDAAPSGGFIPADVLINQILPVVKQSDKYGGVMLWSS</sequence>
<dbReference type="InterPro" id="IPR045321">
    <property type="entry name" value="Cts1-like"/>
</dbReference>
<dbReference type="Pfam" id="PF00704">
    <property type="entry name" value="Glyco_hydro_18"/>
    <property type="match status" value="1"/>
</dbReference>
<dbReference type="GO" id="GO:0008843">
    <property type="term" value="F:endochitinase activity"/>
    <property type="evidence" value="ECO:0007669"/>
    <property type="project" value="UniProtKB-EC"/>
</dbReference>
<dbReference type="FunFam" id="3.20.20.80:FF:000015">
    <property type="entry name" value="Acidic endochitinase SE2"/>
    <property type="match status" value="1"/>
</dbReference>
<evidence type="ECO:0000313" key="13">
    <source>
        <dbReference type="EMBL" id="GKV40550.1"/>
    </source>
</evidence>
<comment type="similarity">
    <text evidence="9">Belongs to the glycosyl hydrolase 18 family. Chitinase class III subfamily.</text>
</comment>
<dbReference type="GO" id="GO:0006032">
    <property type="term" value="P:chitin catabolic process"/>
    <property type="evidence" value="ECO:0007669"/>
    <property type="project" value="UniProtKB-KW"/>
</dbReference>
<dbReference type="GO" id="GO:0000272">
    <property type="term" value="P:polysaccharide catabolic process"/>
    <property type="evidence" value="ECO:0007669"/>
    <property type="project" value="UniProtKB-KW"/>
</dbReference>
<evidence type="ECO:0000256" key="7">
    <source>
        <dbReference type="ARBA" id="ARBA00023295"/>
    </source>
</evidence>
<dbReference type="CDD" id="cd02877">
    <property type="entry name" value="GH18_hevamine_XipI_class_III"/>
    <property type="match status" value="1"/>
</dbReference>
<evidence type="ECO:0000256" key="5">
    <source>
        <dbReference type="ARBA" id="ARBA00023157"/>
    </source>
</evidence>
<reference evidence="13 14" key="1">
    <citation type="journal article" date="2021" name="Commun. Biol.">
        <title>The genome of Shorea leprosula (Dipterocarpaceae) highlights the ecological relevance of drought in aseasonal tropical rainforests.</title>
        <authorList>
            <person name="Ng K.K.S."/>
            <person name="Kobayashi M.J."/>
            <person name="Fawcett J.A."/>
            <person name="Hatakeyama M."/>
            <person name="Paape T."/>
            <person name="Ng C.H."/>
            <person name="Ang C.C."/>
            <person name="Tnah L.H."/>
            <person name="Lee C.T."/>
            <person name="Nishiyama T."/>
            <person name="Sese J."/>
            <person name="O'Brien M.J."/>
            <person name="Copetti D."/>
            <person name="Mohd Noor M.I."/>
            <person name="Ong R.C."/>
            <person name="Putra M."/>
            <person name="Sireger I.Z."/>
            <person name="Indrioko S."/>
            <person name="Kosugi Y."/>
            <person name="Izuno A."/>
            <person name="Isagi Y."/>
            <person name="Lee S.L."/>
            <person name="Shimizu K.K."/>
        </authorList>
    </citation>
    <scope>NUCLEOTIDE SEQUENCE [LARGE SCALE GENOMIC DNA]</scope>
    <source>
        <strain evidence="13">214</strain>
    </source>
</reference>
<organism evidence="13 14">
    <name type="scientific">Rubroshorea leprosula</name>
    <dbReference type="NCBI Taxonomy" id="152421"/>
    <lineage>
        <taxon>Eukaryota</taxon>
        <taxon>Viridiplantae</taxon>
        <taxon>Streptophyta</taxon>
        <taxon>Embryophyta</taxon>
        <taxon>Tracheophyta</taxon>
        <taxon>Spermatophyta</taxon>
        <taxon>Magnoliopsida</taxon>
        <taxon>eudicotyledons</taxon>
        <taxon>Gunneridae</taxon>
        <taxon>Pentapetalae</taxon>
        <taxon>rosids</taxon>
        <taxon>malvids</taxon>
        <taxon>Malvales</taxon>
        <taxon>Dipterocarpaceae</taxon>
        <taxon>Rubroshorea</taxon>
    </lineage>
</organism>
<dbReference type="InterPro" id="IPR017853">
    <property type="entry name" value="GH"/>
</dbReference>
<keyword evidence="14" id="KW-1185">Reference proteome</keyword>
<dbReference type="PANTHER" id="PTHR45708">
    <property type="entry name" value="ENDOCHITINASE"/>
    <property type="match status" value="1"/>
</dbReference>
<keyword evidence="5" id="KW-1015">Disulfide bond</keyword>
<accession>A0AAV5LST0</accession>
<keyword evidence="4" id="KW-0146">Chitin degradation</keyword>
<evidence type="ECO:0000256" key="1">
    <source>
        <dbReference type="ARBA" id="ARBA00000822"/>
    </source>
</evidence>
<gene>
    <name evidence="13" type="ORF">SLEP1_g48179</name>
</gene>
<feature type="chain" id="PRO_5043349468" description="chitinase" evidence="11">
    <location>
        <begin position="26"/>
        <end position="284"/>
    </location>
</feature>
<feature type="domain" description="GH18" evidence="12">
    <location>
        <begin position="29"/>
        <end position="284"/>
    </location>
</feature>
<evidence type="ECO:0000256" key="8">
    <source>
        <dbReference type="ARBA" id="ARBA00023326"/>
    </source>
</evidence>
<dbReference type="PANTHER" id="PTHR45708:SF21">
    <property type="entry name" value="ACIDIC ENDOCHITINASE"/>
    <property type="match status" value="1"/>
</dbReference>
<keyword evidence="6" id="KW-0119">Carbohydrate metabolism</keyword>